<accession>A0ABU7X6J9</accession>
<comment type="caution">
    <text evidence="2">The sequence shown here is derived from an EMBL/GenBank/DDBJ whole genome shotgun (WGS) entry which is preliminary data.</text>
</comment>
<gene>
    <name evidence="2" type="ORF">RB636_37935</name>
</gene>
<reference evidence="2 3" key="1">
    <citation type="submission" date="2023-08" db="EMBL/GenBank/DDBJ databases">
        <authorList>
            <person name="Sharma P."/>
            <person name="Verma V."/>
            <person name="Mohan M.K."/>
            <person name="Dubey A.K."/>
        </authorList>
    </citation>
    <scope>NUCLEOTIDE SEQUENCE [LARGE SCALE GENOMIC DNA]</scope>
    <source>
        <strain evidence="2 3">ADP4</strain>
    </source>
</reference>
<dbReference type="EMBL" id="JAVFKM010000034">
    <property type="protein sequence ID" value="MEF3118944.1"/>
    <property type="molecule type" value="Genomic_DNA"/>
</dbReference>
<feature type="chain" id="PRO_5045805674" description="Secreted protein" evidence="1">
    <location>
        <begin position="26"/>
        <end position="113"/>
    </location>
</feature>
<evidence type="ECO:0000313" key="3">
    <source>
        <dbReference type="Proteomes" id="UP001348265"/>
    </source>
</evidence>
<keyword evidence="3" id="KW-1185">Reference proteome</keyword>
<feature type="signal peptide" evidence="1">
    <location>
        <begin position="1"/>
        <end position="25"/>
    </location>
</feature>
<sequence>MRSVRLFLRQAMVAAIAATSVLVLAPTPGHASPVRPEGTGIARYSVPVYAERSLNSAVVGHIVAGVEYDVSSTEKGETFPDGYCGTTVAFNNRWRIVYPVPGKFGWTSIYCIN</sequence>
<name>A0ABU7X6J9_9ACTN</name>
<protein>
    <recommendedName>
        <fullName evidence="4">Secreted protein</fullName>
    </recommendedName>
</protein>
<keyword evidence="1" id="KW-0732">Signal</keyword>
<dbReference type="RefSeq" id="WP_331789854.1">
    <property type="nucleotide sequence ID" value="NZ_JAVFKM010000034.1"/>
</dbReference>
<organism evidence="2 3">
    <name type="scientific">Streptomyces chrestomyceticus</name>
    <dbReference type="NCBI Taxonomy" id="68185"/>
    <lineage>
        <taxon>Bacteria</taxon>
        <taxon>Bacillati</taxon>
        <taxon>Actinomycetota</taxon>
        <taxon>Actinomycetes</taxon>
        <taxon>Kitasatosporales</taxon>
        <taxon>Streptomycetaceae</taxon>
        <taxon>Streptomyces</taxon>
    </lineage>
</organism>
<evidence type="ECO:0000313" key="2">
    <source>
        <dbReference type="EMBL" id="MEF3118944.1"/>
    </source>
</evidence>
<evidence type="ECO:0008006" key="4">
    <source>
        <dbReference type="Google" id="ProtNLM"/>
    </source>
</evidence>
<evidence type="ECO:0000256" key="1">
    <source>
        <dbReference type="SAM" id="SignalP"/>
    </source>
</evidence>
<proteinExistence type="predicted"/>
<dbReference type="Proteomes" id="UP001348265">
    <property type="component" value="Unassembled WGS sequence"/>
</dbReference>